<dbReference type="EMBL" id="JBHMCY010000033">
    <property type="protein sequence ID" value="MFB9464667.1"/>
    <property type="molecule type" value="Genomic_DNA"/>
</dbReference>
<evidence type="ECO:0000313" key="8">
    <source>
        <dbReference type="Proteomes" id="UP001589709"/>
    </source>
</evidence>
<dbReference type="RefSeq" id="WP_381347345.1">
    <property type="nucleotide sequence ID" value="NZ_JBHMCY010000033.1"/>
</dbReference>
<accession>A0ABV5N2Y4</accession>
<evidence type="ECO:0000256" key="2">
    <source>
        <dbReference type="ARBA" id="ARBA00022475"/>
    </source>
</evidence>
<dbReference type="PANTHER" id="PTHR30509">
    <property type="entry name" value="P-HYDROXYBENZOIC ACID EFFLUX PUMP SUBUNIT-RELATED"/>
    <property type="match status" value="1"/>
</dbReference>
<evidence type="ECO:0000256" key="1">
    <source>
        <dbReference type="ARBA" id="ARBA00004651"/>
    </source>
</evidence>
<feature type="transmembrane region" description="Helical" evidence="6">
    <location>
        <begin position="154"/>
        <end position="174"/>
    </location>
</feature>
<feature type="transmembrane region" description="Helical" evidence="6">
    <location>
        <begin position="39"/>
        <end position="57"/>
    </location>
</feature>
<comment type="subcellular location">
    <subcellularLocation>
        <location evidence="1">Cell membrane</location>
        <topology evidence="1">Multi-pass membrane protein</topology>
    </subcellularLocation>
</comment>
<dbReference type="PANTHER" id="PTHR30509:SF9">
    <property type="entry name" value="MULTIDRUG RESISTANCE PROTEIN MDTO"/>
    <property type="match status" value="1"/>
</dbReference>
<keyword evidence="8" id="KW-1185">Reference proteome</keyword>
<keyword evidence="5 6" id="KW-0472">Membrane</keyword>
<dbReference type="Proteomes" id="UP001589709">
    <property type="component" value="Unassembled WGS sequence"/>
</dbReference>
<protein>
    <submittedName>
        <fullName evidence="7">Aromatic acid exporter family protein</fullName>
    </submittedName>
</protein>
<evidence type="ECO:0000256" key="3">
    <source>
        <dbReference type="ARBA" id="ARBA00022692"/>
    </source>
</evidence>
<feature type="transmembrane region" description="Helical" evidence="6">
    <location>
        <begin position="63"/>
        <end position="81"/>
    </location>
</feature>
<sequence length="383" mass="41073">MRCTRTTVRTGRRRYGAAVDAVRRACSAPGRERDLAVQAVKAALAAWLAWAVAGWWLEAPMAFVAPWVAVVLVESTVYRSVAHGLQQLAAIAFGTVAATAGVLALGNAMAAMALVLPVAVLLGNWRQLGSQGVYAATGALFVLTDPHVGVGASAARIAEAVFGALVGIAVNALVRPPVYLRDTRAALEDAADEAHDILLRVAEGLREGAWDGGRAEGRHERALRLSRLVDQARSALGRSRESLRVNPLGWRSRSAPGQAYDDAVAVLDYVAVHTAGVTRTVREAAEDERDTARPAPRIAGPYADFLQRAAEAVRLYARTRFGDGSEEELRRTVEELDRTLNSLRERLPQAVPQDAEALAVHGALLAQASRLADQLPRDARPRE</sequence>
<keyword evidence="2" id="KW-1003">Cell membrane</keyword>
<keyword evidence="3 6" id="KW-0812">Transmembrane</keyword>
<dbReference type="InterPro" id="IPR010343">
    <property type="entry name" value="ArAE_1"/>
</dbReference>
<organism evidence="7 8">
    <name type="scientific">Streptomyces cinereospinus</name>
    <dbReference type="NCBI Taxonomy" id="285561"/>
    <lineage>
        <taxon>Bacteria</taxon>
        <taxon>Bacillati</taxon>
        <taxon>Actinomycetota</taxon>
        <taxon>Actinomycetes</taxon>
        <taxon>Kitasatosporales</taxon>
        <taxon>Streptomycetaceae</taxon>
        <taxon>Streptomyces</taxon>
    </lineage>
</organism>
<gene>
    <name evidence="7" type="ORF">ACFF45_18635</name>
</gene>
<reference evidence="7 8" key="1">
    <citation type="submission" date="2024-09" db="EMBL/GenBank/DDBJ databases">
        <authorList>
            <person name="Sun Q."/>
            <person name="Mori K."/>
        </authorList>
    </citation>
    <scope>NUCLEOTIDE SEQUENCE [LARGE SCALE GENOMIC DNA]</scope>
    <source>
        <strain evidence="7 8">JCM 6917</strain>
    </source>
</reference>
<keyword evidence="4 6" id="KW-1133">Transmembrane helix</keyword>
<evidence type="ECO:0000313" key="7">
    <source>
        <dbReference type="EMBL" id="MFB9464667.1"/>
    </source>
</evidence>
<feature type="transmembrane region" description="Helical" evidence="6">
    <location>
        <begin position="88"/>
        <end position="116"/>
    </location>
</feature>
<evidence type="ECO:0000256" key="6">
    <source>
        <dbReference type="SAM" id="Phobius"/>
    </source>
</evidence>
<evidence type="ECO:0000256" key="5">
    <source>
        <dbReference type="ARBA" id="ARBA00023136"/>
    </source>
</evidence>
<dbReference type="Pfam" id="PF06081">
    <property type="entry name" value="ArAE_1"/>
    <property type="match status" value="1"/>
</dbReference>
<evidence type="ECO:0000256" key="4">
    <source>
        <dbReference type="ARBA" id="ARBA00022989"/>
    </source>
</evidence>
<comment type="caution">
    <text evidence="7">The sequence shown here is derived from an EMBL/GenBank/DDBJ whole genome shotgun (WGS) entry which is preliminary data.</text>
</comment>
<name>A0ABV5N2Y4_9ACTN</name>
<proteinExistence type="predicted"/>